<dbReference type="RefSeq" id="XP_024704510.1">
    <property type="nucleotide sequence ID" value="XM_024843269.1"/>
</dbReference>
<keyword evidence="2" id="KW-1185">Reference proteome</keyword>
<protein>
    <submittedName>
        <fullName evidence="1">Uncharacterized protein</fullName>
    </submittedName>
</protein>
<dbReference type="InterPro" id="IPR035979">
    <property type="entry name" value="RBD_domain_sf"/>
</dbReference>
<feature type="non-terminal residue" evidence="1">
    <location>
        <position position="1"/>
    </location>
</feature>
<comment type="caution">
    <text evidence="1">The sequence shown here is derived from an EMBL/GenBank/DDBJ whole genome shotgun (WGS) entry which is preliminary data.</text>
</comment>
<dbReference type="GeneID" id="36550969"/>
<gene>
    <name evidence="1" type="ORF">P170DRAFT_313766</name>
</gene>
<dbReference type="OrthoDB" id="336240at2759"/>
<proteinExistence type="predicted"/>
<dbReference type="EMBL" id="MSFO01000004">
    <property type="protein sequence ID" value="PLB49208.1"/>
    <property type="molecule type" value="Genomic_DNA"/>
</dbReference>
<dbReference type="InterPro" id="IPR012677">
    <property type="entry name" value="Nucleotide-bd_a/b_plait_sf"/>
</dbReference>
<dbReference type="Gene3D" id="3.30.70.330">
    <property type="match status" value="1"/>
</dbReference>
<dbReference type="SUPFAM" id="SSF54928">
    <property type="entry name" value="RNA-binding domain, RBD"/>
    <property type="match status" value="1"/>
</dbReference>
<dbReference type="AlphaFoldDB" id="A0A2I2G8M5"/>
<dbReference type="STRING" id="1392250.A0A2I2G8M5"/>
<evidence type="ECO:0000313" key="1">
    <source>
        <dbReference type="EMBL" id="PLB49208.1"/>
    </source>
</evidence>
<dbReference type="Proteomes" id="UP000234275">
    <property type="component" value="Unassembled WGS sequence"/>
</dbReference>
<sequence>PSIPQAASPESSRTKNVSMHRLLDEGIEALPQGPQRLSDITRSSETVALPSEMPLGSYVHLREPPQWGVIKISNIPYSITKQEIVQFVGRQARLIASNQGCPIHIIMERSTAKTMDCYVELETTANAEETVNRINRIYETGRPPRLGNRHVDVEFSSQDALLKDLFPRAKCVVWENGIPFALANTDPYSTGFAGFLTSEEVVGAIRHAEIPHRSPFCAKCPQRTYESTVSTLYKFPWYATKLYTVHERNQLFELVNRHILSLVSRMKKTNTIGLDHRLLRELLYAGLNCPAFNERQKYTLCVNSEDMSEIIRFPEAGKWHPFDSLVRMPLFNNITNMYYTQLISKGTIPDVEVAGLPNKFPLDNMDLCAQAPYGPIWFEWDTDVATEMIWEDAVRLEMIILRNLVLSGWLVHEKEQNSAIVEQPSSSDSRAVHSNESLYSASTFNTSQPRSRTDSMSRVSRVGTFVTPTRRASMAANNDSPFANTASWDQRFLLHPAKARGGVYAHRITQSTP</sequence>
<dbReference type="VEuPathDB" id="FungiDB:P170DRAFT_313766"/>
<feature type="non-terminal residue" evidence="1">
    <location>
        <position position="513"/>
    </location>
</feature>
<accession>A0A2I2G8M5</accession>
<organism evidence="1 2">
    <name type="scientific">Aspergillus steynii IBT 23096</name>
    <dbReference type="NCBI Taxonomy" id="1392250"/>
    <lineage>
        <taxon>Eukaryota</taxon>
        <taxon>Fungi</taxon>
        <taxon>Dikarya</taxon>
        <taxon>Ascomycota</taxon>
        <taxon>Pezizomycotina</taxon>
        <taxon>Eurotiomycetes</taxon>
        <taxon>Eurotiomycetidae</taxon>
        <taxon>Eurotiales</taxon>
        <taxon>Aspergillaceae</taxon>
        <taxon>Aspergillus</taxon>
        <taxon>Aspergillus subgen. Circumdati</taxon>
    </lineage>
</organism>
<reference evidence="1 2" key="1">
    <citation type="submission" date="2016-12" db="EMBL/GenBank/DDBJ databases">
        <title>The genomes of Aspergillus section Nigri reveals drivers in fungal speciation.</title>
        <authorList>
            <consortium name="DOE Joint Genome Institute"/>
            <person name="Vesth T.C."/>
            <person name="Nybo J."/>
            <person name="Theobald S."/>
            <person name="Brandl J."/>
            <person name="Frisvad J.C."/>
            <person name="Nielsen K.F."/>
            <person name="Lyhne E.K."/>
            <person name="Kogle M.E."/>
            <person name="Kuo A."/>
            <person name="Riley R."/>
            <person name="Clum A."/>
            <person name="Nolan M."/>
            <person name="Lipzen A."/>
            <person name="Salamov A."/>
            <person name="Henrissat B."/>
            <person name="Wiebenga A."/>
            <person name="De Vries R.P."/>
            <person name="Grigoriev I.V."/>
            <person name="Mortensen U.H."/>
            <person name="Andersen M.R."/>
            <person name="Baker S.E."/>
        </authorList>
    </citation>
    <scope>NUCLEOTIDE SEQUENCE [LARGE SCALE GENOMIC DNA]</scope>
    <source>
        <strain evidence="1 2">IBT 23096</strain>
    </source>
</reference>
<evidence type="ECO:0000313" key="2">
    <source>
        <dbReference type="Proteomes" id="UP000234275"/>
    </source>
</evidence>
<dbReference type="GO" id="GO:0003676">
    <property type="term" value="F:nucleic acid binding"/>
    <property type="evidence" value="ECO:0007669"/>
    <property type="project" value="InterPro"/>
</dbReference>
<name>A0A2I2G8M5_9EURO</name>